<dbReference type="AlphaFoldDB" id="A0A1N6H7D7"/>
<dbReference type="Proteomes" id="UP000185151">
    <property type="component" value="Unassembled WGS sequence"/>
</dbReference>
<gene>
    <name evidence="2" type="ORF">SAMN05444165_1204</name>
</gene>
<dbReference type="Gene3D" id="3.40.50.1820">
    <property type="entry name" value="alpha/beta hydrolase"/>
    <property type="match status" value="1"/>
</dbReference>
<keyword evidence="3" id="KW-1185">Reference proteome</keyword>
<dbReference type="RefSeq" id="WP_074294672.1">
    <property type="nucleotide sequence ID" value="NZ_FSRU01000001.1"/>
</dbReference>
<evidence type="ECO:0000313" key="2">
    <source>
        <dbReference type="EMBL" id="SIO15587.1"/>
    </source>
</evidence>
<evidence type="ECO:0000259" key="1">
    <source>
        <dbReference type="Pfam" id="PF12697"/>
    </source>
</evidence>
<organism evidence="2 3">
    <name type="scientific">Paraburkholderia phenazinium</name>
    <dbReference type="NCBI Taxonomy" id="60549"/>
    <lineage>
        <taxon>Bacteria</taxon>
        <taxon>Pseudomonadati</taxon>
        <taxon>Pseudomonadota</taxon>
        <taxon>Betaproteobacteria</taxon>
        <taxon>Burkholderiales</taxon>
        <taxon>Burkholderiaceae</taxon>
        <taxon>Paraburkholderia</taxon>
    </lineage>
</organism>
<dbReference type="OrthoDB" id="5290302at2"/>
<dbReference type="InterPro" id="IPR000073">
    <property type="entry name" value="AB_hydrolase_1"/>
</dbReference>
<dbReference type="Pfam" id="PF12697">
    <property type="entry name" value="Abhydrolase_6"/>
    <property type="match status" value="1"/>
</dbReference>
<dbReference type="SUPFAM" id="SSF53474">
    <property type="entry name" value="alpha/beta-Hydrolases"/>
    <property type="match status" value="1"/>
</dbReference>
<sequence>MSTWILLRGLTRETRHWGRFPAILHDAVKTDSLLQLDLPGNGALVEQRAPAEVAAMVGFVRLAVAQSSVPGPYRVLAMSLGGMVATAWAQQYPDEIERLVLINTSMRPFSSMTERLRPQAWPGLLRVAFDWRSAREAETGIHRLTCNNPAGLADDLAAWSAIRESAPVSRPNALRQLWAAARFNAGVEVPRCATLILSSAADRLVNPVCSARLAAAWGAAHLQHPWAGHDLPHDDPVWTSEAVGAWLPQAADTTGTLF</sequence>
<accession>A0A1N6H7D7</accession>
<proteinExistence type="predicted"/>
<evidence type="ECO:0000313" key="3">
    <source>
        <dbReference type="Proteomes" id="UP000185151"/>
    </source>
</evidence>
<name>A0A1N6H7D7_9BURK</name>
<protein>
    <submittedName>
        <fullName evidence="2">Pimeloyl-ACP methyl ester carboxylesterase</fullName>
    </submittedName>
</protein>
<dbReference type="InterPro" id="IPR029058">
    <property type="entry name" value="AB_hydrolase_fold"/>
</dbReference>
<dbReference type="EMBL" id="FSRU01000001">
    <property type="protein sequence ID" value="SIO15587.1"/>
    <property type="molecule type" value="Genomic_DNA"/>
</dbReference>
<feature type="domain" description="AB hydrolase-1" evidence="1">
    <location>
        <begin position="6"/>
        <end position="240"/>
    </location>
</feature>
<dbReference type="PRINTS" id="PR00111">
    <property type="entry name" value="ABHYDROLASE"/>
</dbReference>
<reference evidence="2 3" key="1">
    <citation type="submission" date="2016-11" db="EMBL/GenBank/DDBJ databases">
        <authorList>
            <person name="Jaros S."/>
            <person name="Januszkiewicz K."/>
            <person name="Wedrychowicz H."/>
        </authorList>
    </citation>
    <scope>NUCLEOTIDE SEQUENCE [LARGE SCALE GENOMIC DNA]</scope>
    <source>
        <strain evidence="2 3">GAS95</strain>
    </source>
</reference>